<accession>A0AAE0LS52</accession>
<organism evidence="2 3">
    <name type="scientific">Chaetomium fimeti</name>
    <dbReference type="NCBI Taxonomy" id="1854472"/>
    <lineage>
        <taxon>Eukaryota</taxon>
        <taxon>Fungi</taxon>
        <taxon>Dikarya</taxon>
        <taxon>Ascomycota</taxon>
        <taxon>Pezizomycotina</taxon>
        <taxon>Sordariomycetes</taxon>
        <taxon>Sordariomycetidae</taxon>
        <taxon>Sordariales</taxon>
        <taxon>Chaetomiaceae</taxon>
        <taxon>Chaetomium</taxon>
    </lineage>
</organism>
<proteinExistence type="predicted"/>
<reference evidence="2" key="1">
    <citation type="journal article" date="2023" name="Mol. Phylogenet. Evol.">
        <title>Genome-scale phylogeny and comparative genomics of the fungal order Sordariales.</title>
        <authorList>
            <person name="Hensen N."/>
            <person name="Bonometti L."/>
            <person name="Westerberg I."/>
            <person name="Brannstrom I.O."/>
            <person name="Guillou S."/>
            <person name="Cros-Aarteil S."/>
            <person name="Calhoun S."/>
            <person name="Haridas S."/>
            <person name="Kuo A."/>
            <person name="Mondo S."/>
            <person name="Pangilinan J."/>
            <person name="Riley R."/>
            <person name="LaButti K."/>
            <person name="Andreopoulos B."/>
            <person name="Lipzen A."/>
            <person name="Chen C."/>
            <person name="Yan M."/>
            <person name="Daum C."/>
            <person name="Ng V."/>
            <person name="Clum A."/>
            <person name="Steindorff A."/>
            <person name="Ohm R.A."/>
            <person name="Martin F."/>
            <person name="Silar P."/>
            <person name="Natvig D.O."/>
            <person name="Lalanne C."/>
            <person name="Gautier V."/>
            <person name="Ament-Velasquez S.L."/>
            <person name="Kruys A."/>
            <person name="Hutchinson M.I."/>
            <person name="Powell A.J."/>
            <person name="Barry K."/>
            <person name="Miller A.N."/>
            <person name="Grigoriev I.V."/>
            <person name="Debuchy R."/>
            <person name="Gladieux P."/>
            <person name="Hiltunen Thoren M."/>
            <person name="Johannesson H."/>
        </authorList>
    </citation>
    <scope>NUCLEOTIDE SEQUENCE</scope>
    <source>
        <strain evidence="2">CBS 168.71</strain>
    </source>
</reference>
<name>A0AAE0LS52_9PEZI</name>
<comment type="caution">
    <text evidence="2">The sequence shown here is derived from an EMBL/GenBank/DDBJ whole genome shotgun (WGS) entry which is preliminary data.</text>
</comment>
<evidence type="ECO:0008006" key="4">
    <source>
        <dbReference type="Google" id="ProtNLM"/>
    </source>
</evidence>
<dbReference type="RefSeq" id="XP_062658779.1">
    <property type="nucleotide sequence ID" value="XM_062806588.1"/>
</dbReference>
<reference evidence="2" key="2">
    <citation type="submission" date="2023-06" db="EMBL/GenBank/DDBJ databases">
        <authorList>
            <consortium name="Lawrence Berkeley National Laboratory"/>
            <person name="Haridas S."/>
            <person name="Hensen N."/>
            <person name="Bonometti L."/>
            <person name="Westerberg I."/>
            <person name="Brannstrom I.O."/>
            <person name="Guillou S."/>
            <person name="Cros-Aarteil S."/>
            <person name="Calhoun S."/>
            <person name="Kuo A."/>
            <person name="Mondo S."/>
            <person name="Pangilinan J."/>
            <person name="Riley R."/>
            <person name="Labutti K."/>
            <person name="Andreopoulos B."/>
            <person name="Lipzen A."/>
            <person name="Chen C."/>
            <person name="Yanf M."/>
            <person name="Daum C."/>
            <person name="Ng V."/>
            <person name="Clum A."/>
            <person name="Steindorff A."/>
            <person name="Ohm R."/>
            <person name="Martin F."/>
            <person name="Silar P."/>
            <person name="Natvig D."/>
            <person name="Lalanne C."/>
            <person name="Gautier V."/>
            <person name="Ament-Velasquez S.L."/>
            <person name="Kruys A."/>
            <person name="Hutchinson M.I."/>
            <person name="Powell A.J."/>
            <person name="Barry K."/>
            <person name="Miller A.N."/>
            <person name="Grigoriev I.V."/>
            <person name="Debuchy R."/>
            <person name="Gladieux P."/>
            <person name="Thoren M.H."/>
            <person name="Johannesson H."/>
        </authorList>
    </citation>
    <scope>NUCLEOTIDE SEQUENCE</scope>
    <source>
        <strain evidence="2">CBS 168.71</strain>
    </source>
</reference>
<gene>
    <name evidence="2" type="ORF">B0H64DRAFT_441688</name>
</gene>
<feature type="compositionally biased region" description="Basic and acidic residues" evidence="1">
    <location>
        <begin position="57"/>
        <end position="79"/>
    </location>
</feature>
<dbReference type="GeneID" id="87843536"/>
<keyword evidence="3" id="KW-1185">Reference proteome</keyword>
<feature type="region of interest" description="Disordered" evidence="1">
    <location>
        <begin position="1"/>
        <end position="103"/>
    </location>
</feature>
<protein>
    <recommendedName>
        <fullName evidence="4">Histone chaperone domain-containing protein</fullName>
    </recommendedName>
</protein>
<dbReference type="EMBL" id="JAUEPN010000004">
    <property type="protein sequence ID" value="KAK3295265.1"/>
    <property type="molecule type" value="Genomic_DNA"/>
</dbReference>
<evidence type="ECO:0000313" key="3">
    <source>
        <dbReference type="Proteomes" id="UP001278766"/>
    </source>
</evidence>
<evidence type="ECO:0000256" key="1">
    <source>
        <dbReference type="SAM" id="MobiDB-lite"/>
    </source>
</evidence>
<dbReference type="Proteomes" id="UP001278766">
    <property type="component" value="Unassembled WGS sequence"/>
</dbReference>
<dbReference type="AlphaFoldDB" id="A0AAE0LS52"/>
<sequence>MTEAAPYQSDEKLGANLPREAPPGQVNDPSYKTGGTEAVPVVDDDAPVADPMQPGRADSDKQLEQDEREAIDKGNIMKDRTRKAKPPGTYAEPSDEQMMGMKK</sequence>
<evidence type="ECO:0000313" key="2">
    <source>
        <dbReference type="EMBL" id="KAK3295265.1"/>
    </source>
</evidence>